<dbReference type="GO" id="GO:0005886">
    <property type="term" value="C:plasma membrane"/>
    <property type="evidence" value="ECO:0007669"/>
    <property type="project" value="UniProtKB-SubCell"/>
</dbReference>
<accession>A0ABD5NV31</accession>
<sequence length="376" mass="40768">MATDSRGAISFVEAVVRGITRKNVTFMAASIAYQAFISLLPLLVLVFFLVSIVGDDALAARVAETTAGFLPESGREFLEEAIAGSVATTGASAIGLVTLLWGSLKIFRGLDTAFSEIYDTTATSSILDQLRDGLVVFVALGLALLAAAVASAVFAVFPDNALVGVLNPLLLVVGLSVAFFPMYYVFPDVDVGVREVLPGVVVAAVGWAALQALFQVYVAVASSSDSAGAIGAILLVLTWLYFGGLVLLVGAVVNATVGGRLSLPDVDTDEPGDSDTFATTRLERRTETLERRHEKLERAYGLARQELEAERQRADALESRIADLEGERTRLDRENERLRRRLERRRKPWWRAVLSYVGERTTTLSIGTVRDRRERE</sequence>
<keyword evidence="2" id="KW-1003">Cell membrane</keyword>
<proteinExistence type="predicted"/>
<reference evidence="8 9" key="1">
    <citation type="journal article" date="2014" name="Int. J. Syst. Evol. Microbiol.">
        <title>Complete genome sequence of Corynebacterium casei LMG S-19264T (=DSM 44701T), isolated from a smear-ripened cheese.</title>
        <authorList>
            <consortium name="US DOE Joint Genome Institute (JGI-PGF)"/>
            <person name="Walter F."/>
            <person name="Albersmeier A."/>
            <person name="Kalinowski J."/>
            <person name="Ruckert C."/>
        </authorList>
    </citation>
    <scope>NUCLEOTIDE SEQUENCE [LARGE SCALE GENOMIC DNA]</scope>
    <source>
        <strain evidence="8 9">IBRC-M 10912</strain>
    </source>
</reference>
<feature type="coiled-coil region" evidence="6">
    <location>
        <begin position="279"/>
        <end position="341"/>
    </location>
</feature>
<dbReference type="GeneID" id="71855184"/>
<keyword evidence="4 7" id="KW-1133">Transmembrane helix</keyword>
<evidence type="ECO:0000256" key="1">
    <source>
        <dbReference type="ARBA" id="ARBA00004651"/>
    </source>
</evidence>
<feature type="transmembrane region" description="Helical" evidence="7">
    <location>
        <begin position="163"/>
        <end position="184"/>
    </location>
</feature>
<feature type="transmembrane region" description="Helical" evidence="7">
    <location>
        <begin position="196"/>
        <end position="217"/>
    </location>
</feature>
<evidence type="ECO:0000256" key="5">
    <source>
        <dbReference type="ARBA" id="ARBA00023136"/>
    </source>
</evidence>
<dbReference type="Pfam" id="PF03631">
    <property type="entry name" value="Virul_fac_BrkB"/>
    <property type="match status" value="1"/>
</dbReference>
<keyword evidence="6" id="KW-0175">Coiled coil</keyword>
<evidence type="ECO:0000313" key="9">
    <source>
        <dbReference type="Proteomes" id="UP001595821"/>
    </source>
</evidence>
<dbReference type="PANTHER" id="PTHR30213">
    <property type="entry name" value="INNER MEMBRANE PROTEIN YHJD"/>
    <property type="match status" value="1"/>
</dbReference>
<dbReference type="AlphaFoldDB" id="A0ABD5NV31"/>
<dbReference type="EMBL" id="JBHSDJ010000003">
    <property type="protein sequence ID" value="MFC4245860.1"/>
    <property type="molecule type" value="Genomic_DNA"/>
</dbReference>
<gene>
    <name evidence="8" type="ORF">ACFOZ7_02380</name>
</gene>
<name>A0ABD5NV31_9EURY</name>
<feature type="transmembrane region" description="Helical" evidence="7">
    <location>
        <begin position="81"/>
        <end position="101"/>
    </location>
</feature>
<dbReference type="PANTHER" id="PTHR30213:SF0">
    <property type="entry name" value="UPF0761 MEMBRANE PROTEIN YIHY"/>
    <property type="match status" value="1"/>
</dbReference>
<evidence type="ECO:0000256" key="7">
    <source>
        <dbReference type="SAM" id="Phobius"/>
    </source>
</evidence>
<feature type="transmembrane region" description="Helical" evidence="7">
    <location>
        <begin position="134"/>
        <end position="157"/>
    </location>
</feature>
<evidence type="ECO:0000256" key="4">
    <source>
        <dbReference type="ARBA" id="ARBA00022989"/>
    </source>
</evidence>
<organism evidence="8 9">
    <name type="scientific">Natribaculum luteum</name>
    <dbReference type="NCBI Taxonomy" id="1586232"/>
    <lineage>
        <taxon>Archaea</taxon>
        <taxon>Methanobacteriati</taxon>
        <taxon>Methanobacteriota</taxon>
        <taxon>Stenosarchaea group</taxon>
        <taxon>Halobacteria</taxon>
        <taxon>Halobacteriales</taxon>
        <taxon>Natrialbaceae</taxon>
        <taxon>Natribaculum</taxon>
    </lineage>
</organism>
<dbReference type="NCBIfam" id="TIGR00765">
    <property type="entry name" value="yihY_not_rbn"/>
    <property type="match status" value="1"/>
</dbReference>
<dbReference type="InterPro" id="IPR017039">
    <property type="entry name" value="Virul_fac_BrkB"/>
</dbReference>
<keyword evidence="5 7" id="KW-0472">Membrane</keyword>
<comment type="caution">
    <text evidence="8">The sequence shown here is derived from an EMBL/GenBank/DDBJ whole genome shotgun (WGS) entry which is preliminary data.</text>
</comment>
<evidence type="ECO:0000256" key="2">
    <source>
        <dbReference type="ARBA" id="ARBA00022475"/>
    </source>
</evidence>
<dbReference type="Proteomes" id="UP001595821">
    <property type="component" value="Unassembled WGS sequence"/>
</dbReference>
<evidence type="ECO:0000256" key="3">
    <source>
        <dbReference type="ARBA" id="ARBA00022692"/>
    </source>
</evidence>
<evidence type="ECO:0000256" key="6">
    <source>
        <dbReference type="SAM" id="Coils"/>
    </source>
</evidence>
<feature type="transmembrane region" description="Helical" evidence="7">
    <location>
        <begin position="229"/>
        <end position="253"/>
    </location>
</feature>
<dbReference type="RefSeq" id="WP_246968542.1">
    <property type="nucleotide sequence ID" value="NZ_CP095397.1"/>
</dbReference>
<comment type="subcellular location">
    <subcellularLocation>
        <location evidence="1">Cell membrane</location>
        <topology evidence="1">Multi-pass membrane protein</topology>
    </subcellularLocation>
</comment>
<keyword evidence="3 7" id="KW-0812">Transmembrane</keyword>
<feature type="transmembrane region" description="Helical" evidence="7">
    <location>
        <begin position="31"/>
        <end position="53"/>
    </location>
</feature>
<protein>
    <submittedName>
        <fullName evidence="8">YhjD/YihY/BrkB family envelope integrity protein</fullName>
    </submittedName>
</protein>
<evidence type="ECO:0000313" key="8">
    <source>
        <dbReference type="EMBL" id="MFC4245860.1"/>
    </source>
</evidence>